<feature type="domain" description="ZZ-type" evidence="25">
    <location>
        <begin position="117"/>
        <end position="169"/>
    </location>
</feature>
<dbReference type="GO" id="GO:0061630">
    <property type="term" value="F:ubiquitin protein ligase activity"/>
    <property type="evidence" value="ECO:0007669"/>
    <property type="project" value="UniProtKB-EC"/>
</dbReference>
<comment type="pathway">
    <text evidence="4">Protein modification; protein ubiquitination.</text>
</comment>
<evidence type="ECO:0000256" key="11">
    <source>
        <dbReference type="ARBA" id="ARBA00022737"/>
    </source>
</evidence>
<dbReference type="GO" id="GO:0005737">
    <property type="term" value="C:cytoplasm"/>
    <property type="evidence" value="ECO:0007669"/>
    <property type="project" value="UniProtKB-SubCell"/>
</dbReference>
<keyword evidence="8" id="KW-1052">Target cell membrane</keyword>
<evidence type="ECO:0000256" key="20">
    <source>
        <dbReference type="ARBA" id="ARBA00023298"/>
    </source>
</evidence>
<evidence type="ECO:0000256" key="13">
    <source>
        <dbReference type="ARBA" id="ARBA00022786"/>
    </source>
</evidence>
<keyword evidence="12 22" id="KW-0863">Zinc-finger</keyword>
<feature type="repeat" description="ANK" evidence="21">
    <location>
        <begin position="730"/>
        <end position="762"/>
    </location>
</feature>
<dbReference type="InterPro" id="IPR020843">
    <property type="entry name" value="ER"/>
</dbReference>
<feature type="region of interest" description="Disordered" evidence="23">
    <location>
        <begin position="1"/>
        <end position="49"/>
    </location>
</feature>
<evidence type="ECO:0000256" key="10">
    <source>
        <dbReference type="ARBA" id="ARBA00022723"/>
    </source>
</evidence>
<evidence type="ECO:0000256" key="5">
    <source>
        <dbReference type="ARBA" id="ARBA00010371"/>
    </source>
</evidence>
<feature type="domain" description="RING-type" evidence="24">
    <location>
        <begin position="926"/>
        <end position="961"/>
    </location>
</feature>
<keyword evidence="19" id="KW-0175">Coiled coil</keyword>
<feature type="repeat" description="ANK" evidence="21">
    <location>
        <begin position="561"/>
        <end position="593"/>
    </location>
</feature>
<dbReference type="InterPro" id="IPR011032">
    <property type="entry name" value="GroES-like_sf"/>
</dbReference>
<keyword evidence="20" id="KW-1053">Target membrane</keyword>
<dbReference type="Pfam" id="PF13606">
    <property type="entry name" value="Ank_3"/>
    <property type="match status" value="1"/>
</dbReference>
<dbReference type="GO" id="GO:0016491">
    <property type="term" value="F:oxidoreductase activity"/>
    <property type="evidence" value="ECO:0007669"/>
    <property type="project" value="UniProtKB-KW"/>
</dbReference>
<proteinExistence type="inferred from homology"/>
<comment type="caution">
    <text evidence="27">The sequence shown here is derived from an EMBL/GenBank/DDBJ whole genome shotgun (WGS) entry which is preliminary data.</text>
</comment>
<dbReference type="InterPro" id="IPR001841">
    <property type="entry name" value="Znf_RING"/>
</dbReference>
<dbReference type="InterPro" id="IPR013083">
    <property type="entry name" value="Znf_RING/FYVE/PHD"/>
</dbReference>
<comment type="catalytic activity">
    <reaction evidence="1">
        <text>S-ubiquitinyl-[E2 ubiquitin-conjugating enzyme]-L-cysteine + [acceptor protein]-L-lysine = [E2 ubiquitin-conjugating enzyme]-L-cysteine + N(6)-ubiquitinyl-[acceptor protein]-L-lysine.</text>
        <dbReference type="EC" id="2.3.2.27"/>
    </reaction>
</comment>
<evidence type="ECO:0000256" key="21">
    <source>
        <dbReference type="PROSITE-ProRule" id="PRU00023"/>
    </source>
</evidence>
<feature type="repeat" description="ANK" evidence="21">
    <location>
        <begin position="696"/>
        <end position="720"/>
    </location>
</feature>
<evidence type="ECO:0000256" key="19">
    <source>
        <dbReference type="ARBA" id="ARBA00023054"/>
    </source>
</evidence>
<keyword evidence="13" id="KW-0833">Ubl conjugation pathway</keyword>
<dbReference type="Pfam" id="PF13920">
    <property type="entry name" value="zf-C3HC4_3"/>
    <property type="match status" value="2"/>
</dbReference>
<evidence type="ECO:0000256" key="14">
    <source>
        <dbReference type="ARBA" id="ARBA00022833"/>
    </source>
</evidence>
<feature type="repeat" description="ANK" evidence="21">
    <location>
        <begin position="627"/>
        <end position="659"/>
    </location>
</feature>
<dbReference type="Proteomes" id="UP001142055">
    <property type="component" value="Chromosome 3"/>
</dbReference>
<dbReference type="Gene3D" id="3.90.180.10">
    <property type="entry name" value="Medium-chain alcohol dehydrogenases, catalytic domain"/>
    <property type="match status" value="1"/>
</dbReference>
<keyword evidence="9" id="KW-0808">Transferase</keyword>
<dbReference type="Gene3D" id="1.25.40.20">
    <property type="entry name" value="Ankyrin repeat-containing domain"/>
    <property type="match status" value="3"/>
</dbReference>
<dbReference type="Pfam" id="PF06701">
    <property type="entry name" value="MIB_HERC2"/>
    <property type="match status" value="2"/>
</dbReference>
<evidence type="ECO:0000256" key="2">
    <source>
        <dbReference type="ARBA" id="ARBA00004175"/>
    </source>
</evidence>
<dbReference type="GO" id="GO:0044231">
    <property type="term" value="C:host cell presynaptic membrane"/>
    <property type="evidence" value="ECO:0007669"/>
    <property type="project" value="UniProtKB-KW"/>
</dbReference>
<evidence type="ECO:0008006" key="29">
    <source>
        <dbReference type="Google" id="ProtNLM"/>
    </source>
</evidence>
<keyword evidence="28" id="KW-1185">Reference proteome</keyword>
<evidence type="ECO:0000259" key="24">
    <source>
        <dbReference type="PROSITE" id="PS50089"/>
    </source>
</evidence>
<dbReference type="SMART" id="SM00248">
    <property type="entry name" value="ANK"/>
    <property type="match status" value="8"/>
</dbReference>
<dbReference type="InterPro" id="IPR002110">
    <property type="entry name" value="Ankyrin_rpt"/>
</dbReference>
<dbReference type="Pfam" id="PF00107">
    <property type="entry name" value="ADH_zinc_N"/>
    <property type="match status" value="1"/>
</dbReference>
<dbReference type="SUPFAM" id="SSF57850">
    <property type="entry name" value="RING/U-box"/>
    <property type="match status" value="1"/>
</dbReference>
<dbReference type="GO" id="GO:0008270">
    <property type="term" value="F:zinc ion binding"/>
    <property type="evidence" value="ECO:0007669"/>
    <property type="project" value="UniProtKB-KW"/>
</dbReference>
<evidence type="ECO:0000256" key="12">
    <source>
        <dbReference type="ARBA" id="ARBA00022771"/>
    </source>
</evidence>
<dbReference type="InterPro" id="IPR042056">
    <property type="entry name" value="MIB1/2_ZZ"/>
</dbReference>
<evidence type="ECO:0000259" key="25">
    <source>
        <dbReference type="PROSITE" id="PS50135"/>
    </source>
</evidence>
<evidence type="ECO:0000256" key="15">
    <source>
        <dbReference type="ARBA" id="ARBA00022976"/>
    </source>
</evidence>
<dbReference type="Gene3D" id="3.40.50.720">
    <property type="entry name" value="NAD(P)-binding Rossmann-like Domain"/>
    <property type="match status" value="1"/>
</dbReference>
<dbReference type="SMART" id="SM00184">
    <property type="entry name" value="RING"/>
    <property type="match status" value="2"/>
</dbReference>
<dbReference type="PRINTS" id="PR01415">
    <property type="entry name" value="ANKYRIN"/>
</dbReference>
<dbReference type="FunFam" id="3.30.60.90:FF:000005">
    <property type="entry name" value="Putative E3 ubiquitin-protein ligase mib1"/>
    <property type="match status" value="1"/>
</dbReference>
<dbReference type="SUPFAM" id="SSF159034">
    <property type="entry name" value="Mib/herc2 domain-like"/>
    <property type="match status" value="2"/>
</dbReference>
<evidence type="ECO:0000256" key="17">
    <source>
        <dbReference type="ARBA" id="ARBA00023028"/>
    </source>
</evidence>
<comment type="subcellular location">
    <subcellularLocation>
        <location evidence="3">Cytoplasm</location>
    </subcellularLocation>
    <subcellularLocation>
        <location evidence="2">Target cell membrane</location>
    </subcellularLocation>
</comment>
<dbReference type="SMART" id="SM00829">
    <property type="entry name" value="PKS_ER"/>
    <property type="match status" value="1"/>
</dbReference>
<dbReference type="InterPro" id="IPR002364">
    <property type="entry name" value="Quin_OxRdtase/zeta-crystal_CS"/>
</dbReference>
<keyword evidence="17" id="KW-0528">Neurotoxin</keyword>
<evidence type="ECO:0000256" key="1">
    <source>
        <dbReference type="ARBA" id="ARBA00000900"/>
    </source>
</evidence>
<dbReference type="InterPro" id="IPR000433">
    <property type="entry name" value="Znf_ZZ"/>
</dbReference>
<dbReference type="PROSITE" id="PS51416">
    <property type="entry name" value="MIB_HERC2"/>
    <property type="match status" value="2"/>
</dbReference>
<dbReference type="InterPro" id="IPR037252">
    <property type="entry name" value="Mib_Herc2_sf"/>
</dbReference>
<dbReference type="EMBL" id="JAPWDV010000003">
    <property type="protein sequence ID" value="KAJ6217208.1"/>
    <property type="molecule type" value="Genomic_DNA"/>
</dbReference>
<dbReference type="InterPro" id="IPR043145">
    <property type="entry name" value="Znf_ZZ_sf"/>
</dbReference>
<dbReference type="InterPro" id="IPR013149">
    <property type="entry name" value="ADH-like_C"/>
</dbReference>
<feature type="compositionally biased region" description="Polar residues" evidence="23">
    <location>
        <begin position="1"/>
        <end position="24"/>
    </location>
</feature>
<evidence type="ECO:0000256" key="8">
    <source>
        <dbReference type="ARBA" id="ARBA00022537"/>
    </source>
</evidence>
<evidence type="ECO:0000256" key="6">
    <source>
        <dbReference type="ARBA" id="ARBA00022483"/>
    </source>
</evidence>
<dbReference type="PROSITE" id="PS50297">
    <property type="entry name" value="ANK_REP_REGION"/>
    <property type="match status" value="5"/>
</dbReference>
<comment type="similarity">
    <text evidence="5">Belongs to the zinc-containing alcohol dehydrogenase family. Quinone oxidoreductase subfamily.</text>
</comment>
<dbReference type="CDD" id="cd02339">
    <property type="entry name" value="ZZ_Mind_bomb"/>
    <property type="match status" value="1"/>
</dbReference>
<evidence type="ECO:0000256" key="22">
    <source>
        <dbReference type="PROSITE-ProRule" id="PRU00228"/>
    </source>
</evidence>
<dbReference type="Pfam" id="PF00023">
    <property type="entry name" value="Ank"/>
    <property type="match status" value="1"/>
</dbReference>
<keyword evidence="8" id="KW-0472">Membrane</keyword>
<dbReference type="FunFam" id="2.30.30.40:FF:000054">
    <property type="entry name" value="Putative e3 ubiquitin-protein ligase mind-bomb"/>
    <property type="match status" value="1"/>
</dbReference>
<dbReference type="InterPro" id="IPR010606">
    <property type="entry name" value="Mib_Herc2"/>
</dbReference>
<name>A0A9Q0RIT1_BLOTA</name>
<keyword evidence="17" id="KW-0800">Toxin</keyword>
<dbReference type="Pfam" id="PF08240">
    <property type="entry name" value="ADH_N"/>
    <property type="match status" value="1"/>
</dbReference>
<feature type="compositionally biased region" description="Low complexity" evidence="23">
    <location>
        <begin position="25"/>
        <end position="44"/>
    </location>
</feature>
<evidence type="ECO:0000313" key="28">
    <source>
        <dbReference type="Proteomes" id="UP001142055"/>
    </source>
</evidence>
<keyword evidence="6" id="KW-0268">Exocytosis</keyword>
<dbReference type="GO" id="GO:0006887">
    <property type="term" value="P:exocytosis"/>
    <property type="evidence" value="ECO:0007669"/>
    <property type="project" value="UniProtKB-KW"/>
</dbReference>
<keyword evidence="10" id="KW-0479">Metal-binding</keyword>
<evidence type="ECO:0000313" key="27">
    <source>
        <dbReference type="EMBL" id="KAJ6217208.1"/>
    </source>
</evidence>
<dbReference type="PANTHER" id="PTHR24202">
    <property type="entry name" value="E3 UBIQUITIN-PROTEIN LIGASE MIB2"/>
    <property type="match status" value="1"/>
</dbReference>
<dbReference type="PANTHER" id="PTHR24202:SF53">
    <property type="entry name" value="E3 UBIQUITIN-PROTEIN LIGASE MIB1"/>
    <property type="match status" value="1"/>
</dbReference>
<dbReference type="SMART" id="SM00291">
    <property type="entry name" value="ZnF_ZZ"/>
    <property type="match status" value="1"/>
</dbReference>
<gene>
    <name evidence="27" type="ORF">RDWZM_008365</name>
</gene>
<dbReference type="Pfam" id="PF12796">
    <property type="entry name" value="Ank_2"/>
    <property type="match status" value="2"/>
</dbReference>
<dbReference type="Gene3D" id="2.30.30.40">
    <property type="entry name" value="SH3 Domains"/>
    <property type="match status" value="2"/>
</dbReference>
<protein>
    <recommendedName>
        <fullName evidence="29">RING-type E3 ubiquitin transferase</fullName>
    </recommendedName>
</protein>
<dbReference type="InterPro" id="IPR013154">
    <property type="entry name" value="ADH-like_N"/>
</dbReference>
<dbReference type="Pfam" id="PF18346">
    <property type="entry name" value="SH3_15"/>
    <property type="match status" value="2"/>
</dbReference>
<feature type="domain" description="RING-type" evidence="24">
    <location>
        <begin position="879"/>
        <end position="914"/>
    </location>
</feature>
<dbReference type="Gene3D" id="3.30.40.10">
    <property type="entry name" value="Zinc/RING finger domain, C3HC4 (zinc finger)"/>
    <property type="match status" value="2"/>
</dbReference>
<keyword evidence="14" id="KW-0862">Zinc</keyword>
<evidence type="ECO:0000256" key="9">
    <source>
        <dbReference type="ARBA" id="ARBA00022679"/>
    </source>
</evidence>
<dbReference type="SUPFAM" id="SSF48403">
    <property type="entry name" value="Ankyrin repeat"/>
    <property type="match status" value="1"/>
</dbReference>
<dbReference type="Gene3D" id="3.30.60.90">
    <property type="match status" value="1"/>
</dbReference>
<dbReference type="GO" id="GO:0006897">
    <property type="term" value="P:endocytosis"/>
    <property type="evidence" value="ECO:0007669"/>
    <property type="project" value="TreeGrafter"/>
</dbReference>
<dbReference type="PROSITE" id="PS50135">
    <property type="entry name" value="ZF_ZZ_2"/>
    <property type="match status" value="1"/>
</dbReference>
<organism evidence="27 28">
    <name type="scientific">Blomia tropicalis</name>
    <name type="common">Mite</name>
    <dbReference type="NCBI Taxonomy" id="40697"/>
    <lineage>
        <taxon>Eukaryota</taxon>
        <taxon>Metazoa</taxon>
        <taxon>Ecdysozoa</taxon>
        <taxon>Arthropoda</taxon>
        <taxon>Chelicerata</taxon>
        <taxon>Arachnida</taxon>
        <taxon>Acari</taxon>
        <taxon>Acariformes</taxon>
        <taxon>Sarcoptiformes</taxon>
        <taxon>Astigmata</taxon>
        <taxon>Glycyphagoidea</taxon>
        <taxon>Echimyopodidae</taxon>
        <taxon>Blomia</taxon>
    </lineage>
</organism>
<dbReference type="PROSITE" id="PS01357">
    <property type="entry name" value="ZF_ZZ_1"/>
    <property type="match status" value="1"/>
</dbReference>
<feature type="domain" description="MIB/HERC2" evidence="26">
    <location>
        <begin position="40"/>
        <end position="111"/>
    </location>
</feature>
<dbReference type="FunFam" id="3.40.50.720:FF:000121">
    <property type="entry name" value="Prostaglandin reductase 2"/>
    <property type="match status" value="1"/>
</dbReference>
<dbReference type="GO" id="GO:0044218">
    <property type="term" value="C:other organism cell membrane"/>
    <property type="evidence" value="ECO:0007669"/>
    <property type="project" value="UniProtKB-KW"/>
</dbReference>
<evidence type="ECO:0000256" key="3">
    <source>
        <dbReference type="ARBA" id="ARBA00004496"/>
    </source>
</evidence>
<dbReference type="PROSITE" id="PS50089">
    <property type="entry name" value="ZF_RING_2"/>
    <property type="match status" value="2"/>
</dbReference>
<feature type="repeat" description="ANK" evidence="21">
    <location>
        <begin position="528"/>
        <end position="560"/>
    </location>
</feature>
<dbReference type="CDD" id="cd16725">
    <property type="entry name" value="RING-HC_MIB1_rpt2"/>
    <property type="match status" value="1"/>
</dbReference>
<evidence type="ECO:0000259" key="26">
    <source>
        <dbReference type="PROSITE" id="PS51416"/>
    </source>
</evidence>
<keyword evidence="17" id="KW-0638">Presynaptic neurotoxin</keyword>
<dbReference type="Pfam" id="PF00569">
    <property type="entry name" value="ZZ"/>
    <property type="match status" value="1"/>
</dbReference>
<evidence type="ECO:0000256" key="18">
    <source>
        <dbReference type="ARBA" id="ARBA00023043"/>
    </source>
</evidence>
<dbReference type="InterPro" id="IPR036770">
    <property type="entry name" value="Ankyrin_rpt-contain_sf"/>
</dbReference>
<dbReference type="GO" id="GO:0007219">
    <property type="term" value="P:Notch signaling pathway"/>
    <property type="evidence" value="ECO:0007669"/>
    <property type="project" value="UniProtKB-KW"/>
</dbReference>
<evidence type="ECO:0000256" key="7">
    <source>
        <dbReference type="ARBA" id="ARBA00022490"/>
    </source>
</evidence>
<dbReference type="FunFam" id="1.25.40.20:FF:000259">
    <property type="entry name" value="E3 ubiquitin-protein ligase mind-bomb"/>
    <property type="match status" value="1"/>
</dbReference>
<dbReference type="GO" id="GO:0016567">
    <property type="term" value="P:protein ubiquitination"/>
    <property type="evidence" value="ECO:0007669"/>
    <property type="project" value="InterPro"/>
</dbReference>
<keyword evidence="18 21" id="KW-0040">ANK repeat</keyword>
<dbReference type="SUPFAM" id="SSF51735">
    <property type="entry name" value="NAD(P)-binding Rossmann-fold domains"/>
    <property type="match status" value="1"/>
</dbReference>
<dbReference type="InterPro" id="IPR040847">
    <property type="entry name" value="SH3_15"/>
</dbReference>
<keyword evidence="11" id="KW-0677">Repeat</keyword>
<evidence type="ECO:0000256" key="23">
    <source>
        <dbReference type="SAM" id="MobiDB-lite"/>
    </source>
</evidence>
<evidence type="ECO:0000256" key="4">
    <source>
        <dbReference type="ARBA" id="ARBA00004906"/>
    </source>
</evidence>
<dbReference type="SUPFAM" id="SSF50129">
    <property type="entry name" value="GroES-like"/>
    <property type="match status" value="1"/>
</dbReference>
<feature type="domain" description="MIB/HERC2" evidence="26">
    <location>
        <begin position="180"/>
        <end position="258"/>
    </location>
</feature>
<keyword evidence="7" id="KW-0963">Cytoplasm</keyword>
<reference evidence="27" key="1">
    <citation type="submission" date="2022-12" db="EMBL/GenBank/DDBJ databases">
        <title>Genome assemblies of Blomia tropicalis.</title>
        <authorList>
            <person name="Cui Y."/>
        </authorList>
    </citation>
    <scope>NUCLEOTIDE SEQUENCE</scope>
    <source>
        <tissue evidence="27">Adult mites</tissue>
    </source>
</reference>
<dbReference type="OMA" id="ICACENC"/>
<accession>A0A9Q0RIT1</accession>
<dbReference type="PROSITE" id="PS50088">
    <property type="entry name" value="ANK_REPEAT"/>
    <property type="match status" value="6"/>
</dbReference>
<dbReference type="CDD" id="cd16724">
    <property type="entry name" value="RING-HC_MIB1_rpt1"/>
    <property type="match status" value="1"/>
</dbReference>
<feature type="repeat" description="ANK" evidence="21">
    <location>
        <begin position="594"/>
        <end position="626"/>
    </location>
</feature>
<dbReference type="InterPro" id="IPR036291">
    <property type="entry name" value="NAD(P)-bd_dom_sf"/>
</dbReference>
<dbReference type="PROSITE" id="PS01162">
    <property type="entry name" value="QOR_ZETA_CRYSTAL"/>
    <property type="match status" value="1"/>
</dbReference>
<evidence type="ECO:0000256" key="16">
    <source>
        <dbReference type="ARBA" id="ARBA00023002"/>
    </source>
</evidence>
<keyword evidence="16" id="KW-0560">Oxidoreductase</keyword>
<keyword evidence="15" id="KW-0914">Notch signaling pathway</keyword>
<sequence length="1427" mass="157268">MNDGSELSNQMNESNYQMSNSRQMTTNNPSTNSGSSNNNQSRNSMVDRGIGTRVMRNANDWKWGKQDGGEGHLGTVRNFESPEEVVVVWDNGTAANYRCMGSFDLRIVDSAPTGVKHEGAMCDFCRQSPIYGIRWKCAECINYDLCSLCYHGDKHNLRHKFYRILNPGNERLLVGARRKCRKISVRGIFPGARVVRGVDWQWENQDGGNEKKGKVTEIQDWSAASPRSAAYVTWDTGLKNLYRVGFEGMADLKLFSDAKGHSVYRDHLPLLGEQNVGLAGYHGFQVGNLVNIDLDLEIVQSFQHGHGGWTEGMFECLGTTGTVVEIDEDHDIVVQYPSNNKWTFNPAVLTRIGHNSNVLTMDDSTLVNEGMSSNSSNINLNSISPIPMSSSNAAVPSSNFCVGDLVRVCNDLEKMKILQKGHGEFADAMGVTLGKIGRVLQVYSDNDLKVEVDNTSWTFNPAAVTKISYDNLQGSSSDGLNNLLKKLFETHISGDPNQELVKSAAHGDVQKCEELLKRGDIDVNGVFSSHTALQAASQNGHVDVINILLKYNANVEIEDKDGDRAVHHAAFGDEPLVITVLAKAHADLNARNKRRQTPLHIAVNKGHIQVVKKLLELGSHASLQDCDGDTPLHDVITKKRDDILSLLLDYNTDVTLTNNSGFNALHHAALRGNPSAMRIILQKLARSWIVDVKKDDGYTALHLAALNNHVEVAELLIQVGKANMDLQNINLQTPLHLAVERQNTQIVRLLVREGCNINVQDKDGDTPLHEALNHHTLSQLRQLQDFNPELEKLLTGINQGPYKKSSAALACFLVSNGGDLYIRNKRNNTPLDSCHDPNLLETLKKCQKELCSSPTNSKTNVVPISPATAITEPDSLTECMVCSDNKRDTLFGPCGHIATCSLCAPRVKKCFICKEIISSRNKIEECIVCSEKKASVLFKPCGHMCACDGCSTIMKRCVQCRQAIEQSMHINEYESFTFNLIFIYQSIALSFYTCCGGAVNSNLNTSSNVSKTTNAHSNNNRTNNNTKVCSNDIQKLQEQLQDIKEQTVCPVCLDKFKNMIFMCGHECKFYSISALTNIMATTYRKLQVFEKTSDFAAAVKVVESALVEPKPDQIRVKQIYAGVNATDVNITAGRYFTDGKVPYDIGFEALGYVDAIGSSIPANKFKVGQPVLVFDSNKSEGFAEYSYKTESTLIPIPDVKPEYLVSLISGLSASISLDYAGRVKAGDKVLITAAAGGTGQIAVQWAKQRGAYVIGTTSSEAKAKYLKELGADFVINYNEKSIDQSLKENFPGGVDVIWETIGGETFRQLFEHLSVKGRMVIIGSIHSYRNTGESGVKDVPIENLNGKILMGCRSINGFVLLEFKDEIAQYLPKIVAGIAQGTLKVQVDLGESSPEGKFFGVDQIYRAQNWLHARKNLGKVVVQLQNP</sequence>